<dbReference type="InterPro" id="IPR007627">
    <property type="entry name" value="RNA_pol_sigma70_r2"/>
</dbReference>
<dbReference type="PANTHER" id="PTHR43133:SF51">
    <property type="entry name" value="RNA POLYMERASE SIGMA FACTOR"/>
    <property type="match status" value="1"/>
</dbReference>
<evidence type="ECO:0000259" key="6">
    <source>
        <dbReference type="Pfam" id="PF04542"/>
    </source>
</evidence>
<dbReference type="InterPro" id="IPR014284">
    <property type="entry name" value="RNA_pol_sigma-70_dom"/>
</dbReference>
<dbReference type="EMBL" id="JACHIO010000006">
    <property type="protein sequence ID" value="MBB5063457.1"/>
    <property type="molecule type" value="Genomic_DNA"/>
</dbReference>
<dbReference type="GO" id="GO:0006352">
    <property type="term" value="P:DNA-templated transcription initiation"/>
    <property type="evidence" value="ECO:0007669"/>
    <property type="project" value="InterPro"/>
</dbReference>
<feature type="domain" description="RNA polymerase sigma-70 region 2" evidence="6">
    <location>
        <begin position="32"/>
        <end position="95"/>
    </location>
</feature>
<dbReference type="SUPFAM" id="SSF88946">
    <property type="entry name" value="Sigma2 domain of RNA polymerase sigma factors"/>
    <property type="match status" value="1"/>
</dbReference>
<feature type="domain" description="RNA polymerase sigma factor 70 region 4 type 2" evidence="7">
    <location>
        <begin position="145"/>
        <end position="195"/>
    </location>
</feature>
<evidence type="ECO:0000256" key="2">
    <source>
        <dbReference type="ARBA" id="ARBA00023015"/>
    </source>
</evidence>
<comment type="similarity">
    <text evidence="1">Belongs to the sigma-70 factor family. ECF subfamily.</text>
</comment>
<comment type="caution">
    <text evidence="8">The sequence shown here is derived from an EMBL/GenBank/DDBJ whole genome shotgun (WGS) entry which is preliminary data.</text>
</comment>
<dbReference type="InterPro" id="IPR013324">
    <property type="entry name" value="RNA_pol_sigma_r3/r4-like"/>
</dbReference>
<dbReference type="InterPro" id="IPR036388">
    <property type="entry name" value="WH-like_DNA-bd_sf"/>
</dbReference>
<dbReference type="RefSeq" id="WP_184254637.1">
    <property type="nucleotide sequence ID" value="NZ_JACHIO010000006.1"/>
</dbReference>
<dbReference type="GO" id="GO:0003677">
    <property type="term" value="F:DNA binding"/>
    <property type="evidence" value="ECO:0007669"/>
    <property type="project" value="InterPro"/>
</dbReference>
<evidence type="ECO:0000256" key="5">
    <source>
        <dbReference type="SAM" id="MobiDB-lite"/>
    </source>
</evidence>
<organism evidence="8 9">
    <name type="scientific">Granulicella mallensis</name>
    <dbReference type="NCBI Taxonomy" id="940614"/>
    <lineage>
        <taxon>Bacteria</taxon>
        <taxon>Pseudomonadati</taxon>
        <taxon>Acidobacteriota</taxon>
        <taxon>Terriglobia</taxon>
        <taxon>Terriglobales</taxon>
        <taxon>Acidobacteriaceae</taxon>
        <taxon>Granulicella</taxon>
    </lineage>
</organism>
<dbReference type="Pfam" id="PF08281">
    <property type="entry name" value="Sigma70_r4_2"/>
    <property type="match status" value="1"/>
</dbReference>
<dbReference type="InterPro" id="IPR013325">
    <property type="entry name" value="RNA_pol_sigma_r2"/>
</dbReference>
<accession>A0A7W7ZP28</accession>
<dbReference type="NCBIfam" id="TIGR02937">
    <property type="entry name" value="sigma70-ECF"/>
    <property type="match status" value="1"/>
</dbReference>
<evidence type="ECO:0000313" key="9">
    <source>
        <dbReference type="Proteomes" id="UP000584867"/>
    </source>
</evidence>
<evidence type="ECO:0000256" key="3">
    <source>
        <dbReference type="ARBA" id="ARBA00023082"/>
    </source>
</evidence>
<protein>
    <submittedName>
        <fullName evidence="8">RNA polymerase sigma-70 factor (ECF subfamily)</fullName>
    </submittedName>
</protein>
<dbReference type="SUPFAM" id="SSF88659">
    <property type="entry name" value="Sigma3 and sigma4 domains of RNA polymerase sigma factors"/>
    <property type="match status" value="1"/>
</dbReference>
<dbReference type="PANTHER" id="PTHR43133">
    <property type="entry name" value="RNA POLYMERASE ECF-TYPE SIGMA FACTO"/>
    <property type="match status" value="1"/>
</dbReference>
<reference evidence="8 9" key="1">
    <citation type="submission" date="2020-08" db="EMBL/GenBank/DDBJ databases">
        <title>Genomic Encyclopedia of Type Strains, Phase IV (KMG-V): Genome sequencing to study the core and pangenomes of soil and plant-associated prokaryotes.</title>
        <authorList>
            <person name="Whitman W."/>
        </authorList>
    </citation>
    <scope>NUCLEOTIDE SEQUENCE [LARGE SCALE GENOMIC DNA]</scope>
    <source>
        <strain evidence="8 9">X5P3</strain>
    </source>
</reference>
<evidence type="ECO:0000313" key="8">
    <source>
        <dbReference type="EMBL" id="MBB5063457.1"/>
    </source>
</evidence>
<evidence type="ECO:0000256" key="4">
    <source>
        <dbReference type="ARBA" id="ARBA00023163"/>
    </source>
</evidence>
<dbReference type="AlphaFoldDB" id="A0A7W7ZP28"/>
<proteinExistence type="inferred from homology"/>
<dbReference type="InterPro" id="IPR013249">
    <property type="entry name" value="RNA_pol_sigma70_r4_t2"/>
</dbReference>
<name>A0A7W7ZP28_9BACT</name>
<keyword evidence="3" id="KW-0731">Sigma factor</keyword>
<dbReference type="CDD" id="cd06171">
    <property type="entry name" value="Sigma70_r4"/>
    <property type="match status" value="1"/>
</dbReference>
<gene>
    <name evidence="8" type="ORF">HDF15_001799</name>
</gene>
<dbReference type="Gene3D" id="1.10.10.10">
    <property type="entry name" value="Winged helix-like DNA-binding domain superfamily/Winged helix DNA-binding domain"/>
    <property type="match status" value="1"/>
</dbReference>
<dbReference type="InterPro" id="IPR039425">
    <property type="entry name" value="RNA_pol_sigma-70-like"/>
</dbReference>
<dbReference type="Pfam" id="PF04542">
    <property type="entry name" value="Sigma70_r2"/>
    <property type="match status" value="1"/>
</dbReference>
<dbReference type="Proteomes" id="UP000584867">
    <property type="component" value="Unassembled WGS sequence"/>
</dbReference>
<evidence type="ECO:0000256" key="1">
    <source>
        <dbReference type="ARBA" id="ARBA00010641"/>
    </source>
</evidence>
<keyword evidence="4" id="KW-0804">Transcription</keyword>
<dbReference type="Gene3D" id="1.10.1740.10">
    <property type="match status" value="1"/>
</dbReference>
<evidence type="ECO:0000259" key="7">
    <source>
        <dbReference type="Pfam" id="PF08281"/>
    </source>
</evidence>
<sequence>MSDLASAIGIRAEEQSLVAELQAGSEQAFALLIAQYSHPIYSLIARSLRDPADAADVTQEVFVKVFRSISGFHGEASLRTWIYRIALHEASNQRRWWGRHKRQELTIDAPLENEEGETFCLADALATGDASPYECVARSETRTHVEAALRTIPEPFREVVVLREIEGFGYEEIAEILNVNLGTVKSRLTRGRAALREALLKDAATRPQGQQAHPSRNRDAAKVGHPEVGTL</sequence>
<feature type="compositionally biased region" description="Basic and acidic residues" evidence="5">
    <location>
        <begin position="216"/>
        <end position="225"/>
    </location>
</feature>
<feature type="region of interest" description="Disordered" evidence="5">
    <location>
        <begin position="201"/>
        <end position="231"/>
    </location>
</feature>
<dbReference type="GO" id="GO:0016987">
    <property type="term" value="F:sigma factor activity"/>
    <property type="evidence" value="ECO:0007669"/>
    <property type="project" value="UniProtKB-KW"/>
</dbReference>
<keyword evidence="2" id="KW-0805">Transcription regulation</keyword>